<keyword evidence="2" id="KW-1133">Transmembrane helix</keyword>
<dbReference type="InterPro" id="IPR036259">
    <property type="entry name" value="MFS_trans_sf"/>
</dbReference>
<feature type="transmembrane region" description="Helical" evidence="2">
    <location>
        <begin position="56"/>
        <end position="77"/>
    </location>
</feature>
<dbReference type="PANTHER" id="PTHR23542:SF1">
    <property type="entry name" value="MAJOR FACILITATOR SUPERFAMILY (MFS) PROFILE DOMAIN-CONTAINING PROTEIN"/>
    <property type="match status" value="1"/>
</dbReference>
<dbReference type="PANTHER" id="PTHR23542">
    <property type="match status" value="1"/>
</dbReference>
<feature type="transmembrane region" description="Helical" evidence="2">
    <location>
        <begin position="89"/>
        <end position="109"/>
    </location>
</feature>
<proteinExistence type="predicted"/>
<evidence type="ECO:0000256" key="2">
    <source>
        <dbReference type="SAM" id="Phobius"/>
    </source>
</evidence>
<evidence type="ECO:0000256" key="1">
    <source>
        <dbReference type="SAM" id="MobiDB-lite"/>
    </source>
</evidence>
<dbReference type="RefSeq" id="WP_244188202.1">
    <property type="nucleotide sequence ID" value="NZ_LLZG01000381.1"/>
</dbReference>
<keyword evidence="2" id="KW-0812">Transmembrane</keyword>
<feature type="compositionally biased region" description="Low complexity" evidence="1">
    <location>
        <begin position="254"/>
        <end position="270"/>
    </location>
</feature>
<name>A0A117MLI5_9ACTN</name>
<keyword evidence="4" id="KW-1185">Reference proteome</keyword>
<dbReference type="EMBL" id="LLZG01000381">
    <property type="protein sequence ID" value="KUL24007.1"/>
    <property type="molecule type" value="Genomic_DNA"/>
</dbReference>
<accession>A0A117MLI5</accession>
<dbReference type="Proteomes" id="UP000053923">
    <property type="component" value="Unassembled WGS sequence"/>
</dbReference>
<reference evidence="4" key="1">
    <citation type="submission" date="2015-10" db="EMBL/GenBank/DDBJ databases">
        <authorList>
            <person name="Ju K.-S."/>
            <person name="Doroghazi J.R."/>
            <person name="Metcalf W.W."/>
        </authorList>
    </citation>
    <scope>NUCLEOTIDE SEQUENCE [LARGE SCALE GENOMIC DNA]</scope>
    <source>
        <strain evidence="4">NRRL 3151</strain>
    </source>
</reference>
<dbReference type="AlphaFoldDB" id="A0A117MLI5"/>
<feature type="transmembrane region" description="Helical" evidence="2">
    <location>
        <begin position="388"/>
        <end position="411"/>
    </location>
</feature>
<evidence type="ECO:0008006" key="5">
    <source>
        <dbReference type="Google" id="ProtNLM"/>
    </source>
</evidence>
<evidence type="ECO:0000313" key="3">
    <source>
        <dbReference type="EMBL" id="KUL24007.1"/>
    </source>
</evidence>
<feature type="region of interest" description="Disordered" evidence="1">
    <location>
        <begin position="214"/>
        <end position="297"/>
    </location>
</feature>
<dbReference type="InterPro" id="IPR011701">
    <property type="entry name" value="MFS"/>
</dbReference>
<organism evidence="3 4">
    <name type="scientific">Streptomyces regalis</name>
    <dbReference type="NCBI Taxonomy" id="68262"/>
    <lineage>
        <taxon>Bacteria</taxon>
        <taxon>Bacillati</taxon>
        <taxon>Actinomycetota</taxon>
        <taxon>Actinomycetes</taxon>
        <taxon>Kitasatosporales</taxon>
        <taxon>Streptomycetaceae</taxon>
        <taxon>Streptomyces</taxon>
    </lineage>
</organism>
<dbReference type="Pfam" id="PF07690">
    <property type="entry name" value="MFS_1"/>
    <property type="match status" value="1"/>
</dbReference>
<keyword evidence="2" id="KW-0472">Membrane</keyword>
<feature type="transmembrane region" description="Helical" evidence="2">
    <location>
        <begin position="337"/>
        <end position="357"/>
    </location>
</feature>
<protein>
    <recommendedName>
        <fullName evidence="5">MFS transporter</fullName>
    </recommendedName>
</protein>
<comment type="caution">
    <text evidence="3">The sequence shown here is derived from an EMBL/GenBank/DDBJ whole genome shotgun (WGS) entry which is preliminary data.</text>
</comment>
<evidence type="ECO:0000313" key="4">
    <source>
        <dbReference type="Proteomes" id="UP000053923"/>
    </source>
</evidence>
<feature type="transmembrane region" description="Helical" evidence="2">
    <location>
        <begin position="423"/>
        <end position="446"/>
    </location>
</feature>
<dbReference type="SUPFAM" id="SSF103473">
    <property type="entry name" value="MFS general substrate transporter"/>
    <property type="match status" value="1"/>
</dbReference>
<sequence length="503" mass="50170">MGKTGTSGRGGTSATYREVIGLTGPLLPVMSFLARLPTATIQFGSVLLVARTSGSLTAAGLTGGALALGQVACGPLVGRLADRHGQRTVVLTFSLANALAIIGLVTGALAGLPTAVPAALGAVAGATVPQIGPMARARLVALARRAGARESTVGAALSFESTLDEISFVLGPALVGLAAVTAHPGYALGGAAVLVALCGTGFALHRTAAATWSGPVATSAERRTGSVRTRAGRRDGAVPTPPGRRSSAVPTPPARRSSAVATSSTRRTGAVPTSPTRRSGAVPTPPTRRSRPVPTPIPPSIHALRAALALQGAMFGACQAGITALTQRLGQPDQAGLVYAAMGVMSAVAGLSMAAVAARVGLNARWRAATAAAFLLSLPLLWTDSLPTLYAVVTVLGLAYAPHLITVFGLTERVVPAERLAEAMAFATSALVGGQALAVAVTGRLAESYGPAAAFGAASLAAALACATALTARPASYTGRAAASHLHARVPDETGQARTDTLS</sequence>
<gene>
    <name evidence="3" type="ORF">ADL12_38325</name>
</gene>
<dbReference type="Gene3D" id="1.20.1250.20">
    <property type="entry name" value="MFS general substrate transporter like domains"/>
    <property type="match status" value="2"/>
</dbReference>
<dbReference type="GO" id="GO:0022857">
    <property type="term" value="F:transmembrane transporter activity"/>
    <property type="evidence" value="ECO:0007669"/>
    <property type="project" value="InterPro"/>
</dbReference>
<feature type="transmembrane region" description="Helical" evidence="2">
    <location>
        <begin position="452"/>
        <end position="472"/>
    </location>
</feature>